<dbReference type="PANTHER" id="PTHR46599:SF3">
    <property type="entry name" value="PIGGYBAC TRANSPOSABLE ELEMENT-DERIVED PROTEIN 4"/>
    <property type="match status" value="1"/>
</dbReference>
<reference evidence="4" key="1">
    <citation type="submission" date="2025-08" db="UniProtKB">
        <authorList>
            <consortium name="RefSeq"/>
        </authorList>
    </citation>
    <scope>IDENTIFICATION</scope>
</reference>
<feature type="compositionally biased region" description="Basic residues" evidence="1">
    <location>
        <begin position="457"/>
        <end position="473"/>
    </location>
</feature>
<dbReference type="InterPro" id="IPR029526">
    <property type="entry name" value="PGBD"/>
</dbReference>
<accession>A0A6P3XL65</accession>
<dbReference type="Proteomes" id="UP000515204">
    <property type="component" value="Unplaced"/>
</dbReference>
<keyword evidence="3" id="KW-1185">Reference proteome</keyword>
<evidence type="ECO:0000313" key="4">
    <source>
        <dbReference type="RefSeq" id="XP_014478708.1"/>
    </source>
</evidence>
<evidence type="ECO:0000313" key="3">
    <source>
        <dbReference type="Proteomes" id="UP000515204"/>
    </source>
</evidence>
<feature type="region of interest" description="Disordered" evidence="1">
    <location>
        <begin position="453"/>
        <end position="475"/>
    </location>
</feature>
<dbReference type="AlphaFoldDB" id="A0A6P3XL65"/>
<protein>
    <submittedName>
        <fullName evidence="4">PiggyBac transposable element-derived protein 4-like</fullName>
    </submittedName>
</protein>
<organism evidence="3 4">
    <name type="scientific">Dinoponera quadriceps</name>
    <name type="common">South American ant</name>
    <dbReference type="NCBI Taxonomy" id="609295"/>
    <lineage>
        <taxon>Eukaryota</taxon>
        <taxon>Metazoa</taxon>
        <taxon>Ecdysozoa</taxon>
        <taxon>Arthropoda</taxon>
        <taxon>Hexapoda</taxon>
        <taxon>Insecta</taxon>
        <taxon>Pterygota</taxon>
        <taxon>Neoptera</taxon>
        <taxon>Endopterygota</taxon>
        <taxon>Hymenoptera</taxon>
        <taxon>Apocrita</taxon>
        <taxon>Aculeata</taxon>
        <taxon>Formicoidea</taxon>
        <taxon>Formicidae</taxon>
        <taxon>Ponerinae</taxon>
        <taxon>Ponerini</taxon>
        <taxon>Dinoponera</taxon>
    </lineage>
</organism>
<dbReference type="GeneID" id="106746545"/>
<dbReference type="RefSeq" id="XP_014478708.1">
    <property type="nucleotide sequence ID" value="XM_014623222.1"/>
</dbReference>
<dbReference type="PANTHER" id="PTHR46599">
    <property type="entry name" value="PIGGYBAC TRANSPOSABLE ELEMENT-DERIVED PROTEIN 4"/>
    <property type="match status" value="1"/>
</dbReference>
<evidence type="ECO:0000256" key="1">
    <source>
        <dbReference type="SAM" id="MobiDB-lite"/>
    </source>
</evidence>
<sequence>MSVRECESDSSSEIILARKQPRVDVFLSSDEEEEIVGEWHDPRGNQPKMVPFTHPSGFVREHLHIGSDIAVETSYQLFVPDELMEEIAEQTNLYASQKVEDGYTQRLAKWTETSKSEIKRFFGLIIWMGLVKLPAIHQYWSNDPAYLQTFPKTVMSRNRFELLLRMLHFVDNKNNNGSNCLFKIQPIIDTLETNYQKYYNPTEDICIDESLIPFRGRIIYRQYLKQKRHKYGIKIFKLCCGSGYTYAFRVYTGKTLEKEMPTNIVMSLCKDLFDKGHTLYTDNWYTSLKLAEKLINKNTHLVGTLRSNRRGYSHQVISTKLKRGEIVAKENNKGITILKWRDKKDILVLSTKHSSEMMNVECRSGNKCKPQIIVDYNRQKAAVDLSDQMNAYSNPLRRTIKWYRKLAFELLLNTTVVNSYILYKDITKQKISITEFRKELALSLTSCEKKDISSNRNARRSKKRQHKLQRKPGKVSEVRKYCKLCYDKNATEDDRAMARKKTKRVVTFCNSCKGEPFLCLPCFNEIH</sequence>
<dbReference type="KEGG" id="dqu:106746545"/>
<feature type="domain" description="PiggyBac transposable element-derived protein" evidence="2">
    <location>
        <begin position="75"/>
        <end position="420"/>
    </location>
</feature>
<evidence type="ECO:0000259" key="2">
    <source>
        <dbReference type="Pfam" id="PF13843"/>
    </source>
</evidence>
<gene>
    <name evidence="4" type="primary">LOC106746545</name>
</gene>
<dbReference type="OrthoDB" id="7551252at2759"/>
<proteinExistence type="predicted"/>
<dbReference type="Pfam" id="PF13843">
    <property type="entry name" value="DDE_Tnp_1_7"/>
    <property type="match status" value="1"/>
</dbReference>
<name>A0A6P3XL65_DINQU</name>